<dbReference type="Pfam" id="PF00583">
    <property type="entry name" value="Acetyltransf_1"/>
    <property type="match status" value="1"/>
</dbReference>
<name>A0A9D1SS87_9CLOT</name>
<evidence type="ECO:0000259" key="1">
    <source>
        <dbReference type="PROSITE" id="PS51186"/>
    </source>
</evidence>
<proteinExistence type="predicted"/>
<accession>A0A9D1SS87</accession>
<evidence type="ECO:0000313" key="3">
    <source>
        <dbReference type="Proteomes" id="UP000886748"/>
    </source>
</evidence>
<feature type="domain" description="N-acetyltransferase" evidence="1">
    <location>
        <begin position="171"/>
        <end position="326"/>
    </location>
</feature>
<organism evidence="2 3">
    <name type="scientific">Candidatus Limenecus avicola</name>
    <dbReference type="NCBI Taxonomy" id="2840847"/>
    <lineage>
        <taxon>Bacteria</taxon>
        <taxon>Bacillati</taxon>
        <taxon>Bacillota</taxon>
        <taxon>Clostridia</taxon>
        <taxon>Eubacteriales</taxon>
        <taxon>Clostridiaceae</taxon>
        <taxon>Clostridiaceae incertae sedis</taxon>
        <taxon>Candidatus Limenecus</taxon>
    </lineage>
</organism>
<protein>
    <recommendedName>
        <fullName evidence="1">N-acetyltransferase domain-containing protein</fullName>
    </recommendedName>
</protein>
<dbReference type="EMBL" id="DVOD01000052">
    <property type="protein sequence ID" value="HIU92892.1"/>
    <property type="molecule type" value="Genomic_DNA"/>
</dbReference>
<dbReference type="Proteomes" id="UP000886748">
    <property type="component" value="Unassembled WGS sequence"/>
</dbReference>
<sequence>MAETLTYKVQKYTEDIKNIFKGVYNDFKNKAYSEYKFELEPLEYEDFCLSVEQGLINCLVLLEEEIPTAFMVYTTEISEAVELNMIHCIGEENLNEKRKMLMDKFMELNKELLKEKVVTYPMLGAQEQFTPEITKYGFKLVGLAVERFEFSNIHSIQLFKNYTPKALPEGYKIVEWDAKYCDEVINVINTAFKNTSDALFDPRFASKEGCTDILNKIVTSVYGKFLPECTSVLLFNKKPVGICFTNITAGRIANIPLIGMGSEHCTKGLGEAMLQASVAKMISKYINQLTEVNASTETDNYPALKMYRRLGFKEDYYYPQAYRPIA</sequence>
<evidence type="ECO:0000313" key="2">
    <source>
        <dbReference type="EMBL" id="HIU92892.1"/>
    </source>
</evidence>
<comment type="caution">
    <text evidence="2">The sequence shown here is derived from an EMBL/GenBank/DDBJ whole genome shotgun (WGS) entry which is preliminary data.</text>
</comment>
<dbReference type="SUPFAM" id="SSF55729">
    <property type="entry name" value="Acyl-CoA N-acyltransferases (Nat)"/>
    <property type="match status" value="1"/>
</dbReference>
<dbReference type="AlphaFoldDB" id="A0A9D1SS87"/>
<gene>
    <name evidence="2" type="ORF">IAD26_07155</name>
</gene>
<dbReference type="PROSITE" id="PS51186">
    <property type="entry name" value="GNAT"/>
    <property type="match status" value="1"/>
</dbReference>
<dbReference type="Gene3D" id="3.40.630.30">
    <property type="match status" value="1"/>
</dbReference>
<reference evidence="2" key="2">
    <citation type="journal article" date="2021" name="PeerJ">
        <title>Extensive microbial diversity within the chicken gut microbiome revealed by metagenomics and culture.</title>
        <authorList>
            <person name="Gilroy R."/>
            <person name="Ravi A."/>
            <person name="Getino M."/>
            <person name="Pursley I."/>
            <person name="Horton D.L."/>
            <person name="Alikhan N.F."/>
            <person name="Baker D."/>
            <person name="Gharbi K."/>
            <person name="Hall N."/>
            <person name="Watson M."/>
            <person name="Adriaenssens E.M."/>
            <person name="Foster-Nyarko E."/>
            <person name="Jarju S."/>
            <person name="Secka A."/>
            <person name="Antonio M."/>
            <person name="Oren A."/>
            <person name="Chaudhuri R.R."/>
            <person name="La Ragione R."/>
            <person name="Hildebrand F."/>
            <person name="Pallen M.J."/>
        </authorList>
    </citation>
    <scope>NUCLEOTIDE SEQUENCE</scope>
    <source>
        <strain evidence="2">CHK154-7741</strain>
    </source>
</reference>
<dbReference type="InterPro" id="IPR000182">
    <property type="entry name" value="GNAT_dom"/>
</dbReference>
<dbReference type="GO" id="GO:0016747">
    <property type="term" value="F:acyltransferase activity, transferring groups other than amino-acyl groups"/>
    <property type="evidence" value="ECO:0007669"/>
    <property type="project" value="InterPro"/>
</dbReference>
<dbReference type="InterPro" id="IPR016181">
    <property type="entry name" value="Acyl_CoA_acyltransferase"/>
</dbReference>
<reference evidence="2" key="1">
    <citation type="submission" date="2020-10" db="EMBL/GenBank/DDBJ databases">
        <authorList>
            <person name="Gilroy R."/>
        </authorList>
    </citation>
    <scope>NUCLEOTIDE SEQUENCE</scope>
    <source>
        <strain evidence="2">CHK154-7741</strain>
    </source>
</reference>